<gene>
    <name evidence="6" type="ORF">SAMN02745174_00609</name>
</gene>
<evidence type="ECO:0000256" key="2">
    <source>
        <dbReference type="ARBA" id="ARBA00023125"/>
    </source>
</evidence>
<dbReference type="Gene3D" id="1.10.10.10">
    <property type="entry name" value="Winged helix-like DNA-binding domain superfamily/Winged helix DNA-binding domain"/>
    <property type="match status" value="1"/>
</dbReference>
<dbReference type="STRING" id="180163.SAMN02745174_00609"/>
<dbReference type="CDD" id="cd07377">
    <property type="entry name" value="WHTH_GntR"/>
    <property type="match status" value="1"/>
</dbReference>
<dbReference type="InterPro" id="IPR008920">
    <property type="entry name" value="TF_FadR/GntR_C"/>
</dbReference>
<keyword evidence="1" id="KW-0805">Transcription regulation</keyword>
<sequence>MIQKNKPIREQVYEQLKEMIIAGEIASGERIVELEYAEKFNISRTPIREAIRMLELEGLVEVSSKGGVIVKKITKEDIREIYKIRIALEGIIIEELINSGEKKLENLEELLSETRTLMSKDENSKEVIEHFAHFNSLFYSLSNLKRVVEMINNINLYLRRFRMISLNDKIRRRIAYDEHVDLVKEIKNKNLPEALRINRKHLEDSMNFLLKRVD</sequence>
<dbReference type="PRINTS" id="PR00035">
    <property type="entry name" value="HTHGNTR"/>
</dbReference>
<dbReference type="AlphaFoldDB" id="A0A1T4KVC7"/>
<evidence type="ECO:0000313" key="6">
    <source>
        <dbReference type="EMBL" id="SJZ46330.1"/>
    </source>
</evidence>
<name>A0A1T4KVC7_9FUSO</name>
<dbReference type="InterPro" id="IPR011711">
    <property type="entry name" value="GntR_C"/>
</dbReference>
<dbReference type="GO" id="GO:0003677">
    <property type="term" value="F:DNA binding"/>
    <property type="evidence" value="ECO:0007669"/>
    <property type="project" value="UniProtKB-KW"/>
</dbReference>
<dbReference type="InterPro" id="IPR036390">
    <property type="entry name" value="WH_DNA-bd_sf"/>
</dbReference>
<dbReference type="InterPro" id="IPR036388">
    <property type="entry name" value="WH-like_DNA-bd_sf"/>
</dbReference>
<evidence type="ECO:0000259" key="5">
    <source>
        <dbReference type="PROSITE" id="PS50949"/>
    </source>
</evidence>
<proteinExistence type="predicted"/>
<organism evidence="6 7">
    <name type="scientific">Cetobacterium ceti</name>
    <dbReference type="NCBI Taxonomy" id="180163"/>
    <lineage>
        <taxon>Bacteria</taxon>
        <taxon>Fusobacteriati</taxon>
        <taxon>Fusobacteriota</taxon>
        <taxon>Fusobacteriia</taxon>
        <taxon>Fusobacteriales</taxon>
        <taxon>Fusobacteriaceae</taxon>
        <taxon>Cetobacterium</taxon>
    </lineage>
</organism>
<reference evidence="6 7" key="1">
    <citation type="submission" date="2017-02" db="EMBL/GenBank/DDBJ databases">
        <authorList>
            <person name="Peterson S.W."/>
        </authorList>
    </citation>
    <scope>NUCLEOTIDE SEQUENCE [LARGE SCALE GENOMIC DNA]</scope>
    <source>
        <strain evidence="6 7">ATCC 700028</strain>
    </source>
</reference>
<keyword evidence="7" id="KW-1185">Reference proteome</keyword>
<dbReference type="SUPFAM" id="SSF46785">
    <property type="entry name" value="Winged helix' DNA-binding domain"/>
    <property type="match status" value="1"/>
</dbReference>
<dbReference type="Pfam" id="PF00392">
    <property type="entry name" value="GntR"/>
    <property type="match status" value="1"/>
</dbReference>
<dbReference type="EMBL" id="FUWX01000005">
    <property type="protein sequence ID" value="SJZ46330.1"/>
    <property type="molecule type" value="Genomic_DNA"/>
</dbReference>
<evidence type="ECO:0000313" key="7">
    <source>
        <dbReference type="Proteomes" id="UP000191153"/>
    </source>
</evidence>
<dbReference type="SUPFAM" id="SSF48008">
    <property type="entry name" value="GntR ligand-binding domain-like"/>
    <property type="match status" value="1"/>
</dbReference>
<keyword evidence="4" id="KW-0175">Coiled coil</keyword>
<dbReference type="OrthoDB" id="95728at2"/>
<feature type="domain" description="HTH gntR-type" evidence="5">
    <location>
        <begin position="6"/>
        <end position="73"/>
    </location>
</feature>
<evidence type="ECO:0000256" key="4">
    <source>
        <dbReference type="SAM" id="Coils"/>
    </source>
</evidence>
<keyword evidence="3" id="KW-0804">Transcription</keyword>
<accession>A0A1T4KVC7</accession>
<dbReference type="PANTHER" id="PTHR43537:SF5">
    <property type="entry name" value="UXU OPERON TRANSCRIPTIONAL REGULATOR"/>
    <property type="match status" value="1"/>
</dbReference>
<dbReference type="SMART" id="SM00895">
    <property type="entry name" value="FCD"/>
    <property type="match status" value="1"/>
</dbReference>
<dbReference type="Gene3D" id="1.20.120.530">
    <property type="entry name" value="GntR ligand-binding domain-like"/>
    <property type="match status" value="1"/>
</dbReference>
<dbReference type="InterPro" id="IPR000524">
    <property type="entry name" value="Tscrpt_reg_HTH_GntR"/>
</dbReference>
<feature type="coiled-coil region" evidence="4">
    <location>
        <begin position="93"/>
        <end position="124"/>
    </location>
</feature>
<dbReference type="PANTHER" id="PTHR43537">
    <property type="entry name" value="TRANSCRIPTIONAL REGULATOR, GNTR FAMILY"/>
    <property type="match status" value="1"/>
</dbReference>
<dbReference type="Proteomes" id="UP000191153">
    <property type="component" value="Unassembled WGS sequence"/>
</dbReference>
<dbReference type="SMART" id="SM00345">
    <property type="entry name" value="HTH_GNTR"/>
    <property type="match status" value="1"/>
</dbReference>
<dbReference type="PROSITE" id="PS50949">
    <property type="entry name" value="HTH_GNTR"/>
    <property type="match status" value="1"/>
</dbReference>
<dbReference type="Pfam" id="PF07729">
    <property type="entry name" value="FCD"/>
    <property type="match status" value="1"/>
</dbReference>
<dbReference type="GO" id="GO:0003700">
    <property type="term" value="F:DNA-binding transcription factor activity"/>
    <property type="evidence" value="ECO:0007669"/>
    <property type="project" value="InterPro"/>
</dbReference>
<evidence type="ECO:0000256" key="3">
    <source>
        <dbReference type="ARBA" id="ARBA00023163"/>
    </source>
</evidence>
<protein>
    <submittedName>
        <fullName evidence="6">DNA-binding transcriptional regulator, GntR family</fullName>
    </submittedName>
</protein>
<dbReference type="RefSeq" id="WP_078693142.1">
    <property type="nucleotide sequence ID" value="NZ_FUWX01000005.1"/>
</dbReference>
<keyword evidence="2 6" id="KW-0238">DNA-binding</keyword>
<evidence type="ECO:0000256" key="1">
    <source>
        <dbReference type="ARBA" id="ARBA00023015"/>
    </source>
</evidence>